<dbReference type="Gene3D" id="2.120.10.30">
    <property type="entry name" value="TolB, C-terminal domain"/>
    <property type="match status" value="1"/>
</dbReference>
<reference evidence="5 6" key="1">
    <citation type="submission" date="2018-08" db="EMBL/GenBank/DDBJ databases">
        <title>Recombination of ecologically and evolutionarily significant loci maintains genetic cohesion in the Pseudomonas syringae species complex.</title>
        <authorList>
            <person name="Dillon M."/>
            <person name="Thakur S."/>
            <person name="Almeida R.N.D."/>
            <person name="Weir B.S."/>
            <person name="Guttman D.S."/>
        </authorList>
    </citation>
    <scope>NUCLEOTIDE SEQUENCE [LARGE SCALE GENOMIC DNA]</scope>
    <source>
        <strain evidence="5 6">ICMP 14479</strain>
    </source>
</reference>
<dbReference type="AlphaFoldDB" id="A0A3M5UDZ9"/>
<comment type="caution">
    <text evidence="5">The sequence shown here is derived from an EMBL/GenBank/DDBJ whole genome shotgun (WGS) entry which is preliminary data.</text>
</comment>
<dbReference type="InterPro" id="IPR013658">
    <property type="entry name" value="SGL"/>
</dbReference>
<feature type="binding site" evidence="3">
    <location>
        <position position="32"/>
    </location>
    <ligand>
        <name>a divalent metal cation</name>
        <dbReference type="ChEBI" id="CHEBI:60240"/>
    </ligand>
</feature>
<feature type="binding site" evidence="3">
    <location>
        <position position="142"/>
    </location>
    <ligand>
        <name>substrate</name>
    </ligand>
</feature>
<dbReference type="GO" id="GO:0016787">
    <property type="term" value="F:hydrolase activity"/>
    <property type="evidence" value="ECO:0007669"/>
    <property type="project" value="UniProtKB-KW"/>
</dbReference>
<dbReference type="InterPro" id="IPR005511">
    <property type="entry name" value="SMP-30"/>
</dbReference>
<gene>
    <name evidence="5" type="ORF">ALP29_00172</name>
</gene>
<feature type="active site" description="Proton donor/acceptor" evidence="2">
    <location>
        <position position="230"/>
    </location>
</feature>
<evidence type="ECO:0000256" key="1">
    <source>
        <dbReference type="ARBA" id="ARBA00022801"/>
    </source>
</evidence>
<organism evidence="5 6">
    <name type="scientific">Pseudomonas syringae pv. avii</name>
    <dbReference type="NCBI Taxonomy" id="663959"/>
    <lineage>
        <taxon>Bacteria</taxon>
        <taxon>Pseudomonadati</taxon>
        <taxon>Pseudomonadota</taxon>
        <taxon>Gammaproteobacteria</taxon>
        <taxon>Pseudomonadales</taxon>
        <taxon>Pseudomonadaceae</taxon>
        <taxon>Pseudomonas</taxon>
        <taxon>Pseudomonas syringae</taxon>
    </lineage>
</organism>
<keyword evidence="3" id="KW-0862">Zinc</keyword>
<accession>A0A3M5UDZ9</accession>
<dbReference type="EMBL" id="RBUA01001380">
    <property type="protein sequence ID" value="RMU44095.1"/>
    <property type="molecule type" value="Genomic_DNA"/>
</dbReference>
<evidence type="ECO:0000256" key="3">
    <source>
        <dbReference type="PIRSR" id="PIRSR605511-2"/>
    </source>
</evidence>
<dbReference type="RefSeq" id="WP_122301419.1">
    <property type="nucleotide sequence ID" value="NZ_RBUA01001380.1"/>
</dbReference>
<dbReference type="Pfam" id="PF08450">
    <property type="entry name" value="SGL"/>
    <property type="match status" value="1"/>
</dbReference>
<dbReference type="PANTHER" id="PTHR47572:SF4">
    <property type="entry name" value="LACTONASE DRP35"/>
    <property type="match status" value="1"/>
</dbReference>
<evidence type="ECO:0000259" key="4">
    <source>
        <dbReference type="Pfam" id="PF08450"/>
    </source>
</evidence>
<dbReference type="InterPro" id="IPR051262">
    <property type="entry name" value="SMP-30/CGR1_Lactonase"/>
</dbReference>
<dbReference type="InterPro" id="IPR011042">
    <property type="entry name" value="6-blade_b-propeller_TolB-like"/>
</dbReference>
<keyword evidence="1" id="KW-0378">Hydrolase</keyword>
<evidence type="ECO:0000256" key="2">
    <source>
        <dbReference type="PIRSR" id="PIRSR605511-1"/>
    </source>
</evidence>
<evidence type="ECO:0000313" key="6">
    <source>
        <dbReference type="Proteomes" id="UP000280395"/>
    </source>
</evidence>
<comment type="cofactor">
    <cofactor evidence="3">
        <name>Zn(2+)</name>
        <dbReference type="ChEBI" id="CHEBI:29105"/>
    </cofactor>
    <text evidence="3">Binds 1 divalent metal cation per subunit.</text>
</comment>
<name>A0A3M5UDZ9_PSESX</name>
<dbReference type="SUPFAM" id="SSF63829">
    <property type="entry name" value="Calcium-dependent phosphotriesterase"/>
    <property type="match status" value="1"/>
</dbReference>
<feature type="binding site" evidence="3">
    <location>
        <position position="118"/>
    </location>
    <ligand>
        <name>substrate</name>
    </ligand>
</feature>
<dbReference type="Proteomes" id="UP000280395">
    <property type="component" value="Unassembled WGS sequence"/>
</dbReference>
<feature type="binding site" evidence="3">
    <location>
        <position position="230"/>
    </location>
    <ligand>
        <name>a divalent metal cation</name>
        <dbReference type="ChEBI" id="CHEBI:60240"/>
    </ligand>
</feature>
<dbReference type="PRINTS" id="PR01790">
    <property type="entry name" value="SMP30FAMILY"/>
</dbReference>
<protein>
    <recommendedName>
        <fullName evidence="4">SMP-30/Gluconolactonase/LRE-like region domain-containing protein</fullName>
    </recommendedName>
</protein>
<feature type="domain" description="SMP-30/Gluconolactonase/LRE-like region" evidence="4">
    <location>
        <begin position="30"/>
        <end position="285"/>
    </location>
</feature>
<evidence type="ECO:0000313" key="5">
    <source>
        <dbReference type="EMBL" id="RMU44095.1"/>
    </source>
</evidence>
<sequence>MTGIEIFDPRLHSILKPGSVLQRLGGGAIWGEGPVWLPAEQALVWSDIPNNRMLRWHEGQGVSVFRQPSHFSNGNSLDREGRLVSCEHGRRGISRTEPDGEVRLLVDRYQGRRLNSPNDLVVKSDGSLWFSDPAYGIMSDVEGYKADSEQDGCHVYRFDPLANVLERVAEDFQKPNGLAFSPDESLLYISDTSASHDPAGCHHVRVFDVEAGRRLVNGRVFAVIEPGLPDGFRVDYQGWLYISSLDSIQVYAPDGTCLGKIHVPEKISNCTFGGLRGERLFISASTSLYAIDLNTRGCQFTAA</sequence>
<proteinExistence type="predicted"/>
<dbReference type="GO" id="GO:0046872">
    <property type="term" value="F:metal ion binding"/>
    <property type="evidence" value="ECO:0007669"/>
    <property type="project" value="UniProtKB-KW"/>
</dbReference>
<dbReference type="PANTHER" id="PTHR47572">
    <property type="entry name" value="LIPOPROTEIN-RELATED"/>
    <property type="match status" value="1"/>
</dbReference>
<feature type="binding site" evidence="3">
    <location>
        <position position="176"/>
    </location>
    <ligand>
        <name>a divalent metal cation</name>
        <dbReference type="ChEBI" id="CHEBI:60240"/>
    </ligand>
</feature>
<keyword evidence="3" id="KW-0479">Metal-binding</keyword>